<reference evidence="1" key="1">
    <citation type="submission" date="2014-05" db="EMBL/GenBank/DDBJ databases">
        <authorList>
            <person name="Chronopoulou M."/>
        </authorList>
    </citation>
    <scope>NUCLEOTIDE SEQUENCE</scope>
    <source>
        <tissue evidence="1">Whole organism</tissue>
    </source>
</reference>
<dbReference type="AlphaFoldDB" id="A0A0K2SVB1"/>
<accession>A0A0K2SVB1</accession>
<proteinExistence type="predicted"/>
<organism evidence="1">
    <name type="scientific">Lepeophtheirus salmonis</name>
    <name type="common">Salmon louse</name>
    <name type="synonym">Caligus salmonis</name>
    <dbReference type="NCBI Taxonomy" id="72036"/>
    <lineage>
        <taxon>Eukaryota</taxon>
        <taxon>Metazoa</taxon>
        <taxon>Ecdysozoa</taxon>
        <taxon>Arthropoda</taxon>
        <taxon>Crustacea</taxon>
        <taxon>Multicrustacea</taxon>
        <taxon>Hexanauplia</taxon>
        <taxon>Copepoda</taxon>
        <taxon>Siphonostomatoida</taxon>
        <taxon>Caligidae</taxon>
        <taxon>Lepeophtheirus</taxon>
    </lineage>
</organism>
<protein>
    <submittedName>
        <fullName evidence="1">Uncharacterized protein</fullName>
    </submittedName>
</protein>
<sequence length="79" mass="9401">MIGETCLMIGLILWSHTENLIIHYPSCSYKSLILRRRFVQNLRKFQKTCFPATISFILCIFHALKKNIKNIHCMRIFEN</sequence>
<name>A0A0K2SVB1_LEPSM</name>
<dbReference type="EMBL" id="HACA01000322">
    <property type="protein sequence ID" value="CDW17683.1"/>
    <property type="molecule type" value="Transcribed_RNA"/>
</dbReference>
<evidence type="ECO:0000313" key="1">
    <source>
        <dbReference type="EMBL" id="CDW17683.1"/>
    </source>
</evidence>